<feature type="region of interest" description="Disordered" evidence="4">
    <location>
        <begin position="1"/>
        <end position="26"/>
    </location>
</feature>
<sequence length="270" mass="30001">MLAEALNAGNCPPLSTGKCPNDQKPLMRDNARMTDLIERLEERLTALGKSDREVSLLATEGRSSDLIRDLRRGRGKRMGIEAYQRLAEALETTVSYLRDGVHAAEASPNRRTGYESHAADRSFDEALPRTIPVYGTALGAELDLNGDELVESHIVELTEAIDWVRRPPLLARRSDVYAVYITGSSMEPRFEPGDPVIVDPKRPPRPGDDVIVQLADRHTEGAKAALIKRLVRRSAKALTLRQYNPPMDFEVAADEVLAVHRVVMMRDLLG</sequence>
<dbReference type="InterPro" id="IPR036286">
    <property type="entry name" value="LexA/Signal_pep-like_sf"/>
</dbReference>
<dbReference type="InterPro" id="IPR015927">
    <property type="entry name" value="Peptidase_S24_S26A/B/C"/>
</dbReference>
<dbReference type="OrthoDB" id="528805at2"/>
<evidence type="ECO:0000256" key="1">
    <source>
        <dbReference type="ARBA" id="ARBA00023015"/>
    </source>
</evidence>
<evidence type="ECO:0000259" key="5">
    <source>
        <dbReference type="Pfam" id="PF00717"/>
    </source>
</evidence>
<dbReference type="InterPro" id="IPR039418">
    <property type="entry name" value="LexA-like"/>
</dbReference>
<dbReference type="Gene3D" id="2.10.109.10">
    <property type="entry name" value="Umud Fragment, subunit A"/>
    <property type="match status" value="1"/>
</dbReference>
<evidence type="ECO:0000256" key="4">
    <source>
        <dbReference type="SAM" id="MobiDB-lite"/>
    </source>
</evidence>
<dbReference type="CDD" id="cd06529">
    <property type="entry name" value="S24_LexA-like"/>
    <property type="match status" value="1"/>
</dbReference>
<proteinExistence type="predicted"/>
<dbReference type="AlphaFoldDB" id="A0A1H7ZUI7"/>
<reference evidence="7" key="1">
    <citation type="submission" date="2016-10" db="EMBL/GenBank/DDBJ databases">
        <authorList>
            <person name="Varghese N."/>
            <person name="Submissions S."/>
        </authorList>
    </citation>
    <scope>NUCLEOTIDE SEQUENCE [LARGE SCALE GENOMIC DNA]</scope>
    <source>
        <strain evidence="7">S6-262</strain>
    </source>
</reference>
<dbReference type="Proteomes" id="UP000199206">
    <property type="component" value="Unassembled WGS sequence"/>
</dbReference>
<keyword evidence="2" id="KW-0238">DNA-binding</keyword>
<keyword evidence="7" id="KW-1185">Reference proteome</keyword>
<organism evidence="6 7">
    <name type="scientific">Sphingomonas gellani</name>
    <dbReference type="NCBI Taxonomy" id="1166340"/>
    <lineage>
        <taxon>Bacteria</taxon>
        <taxon>Pseudomonadati</taxon>
        <taxon>Pseudomonadota</taxon>
        <taxon>Alphaproteobacteria</taxon>
        <taxon>Sphingomonadales</taxon>
        <taxon>Sphingomonadaceae</taxon>
        <taxon>Sphingomonas</taxon>
    </lineage>
</organism>
<dbReference type="SUPFAM" id="SSF51306">
    <property type="entry name" value="LexA/Signal peptidase"/>
    <property type="match status" value="1"/>
</dbReference>
<dbReference type="PANTHER" id="PTHR40661">
    <property type="match status" value="1"/>
</dbReference>
<protein>
    <submittedName>
        <fullName evidence="6">Phage repressor protein C, contains Cro/C1-type HTH and peptisase s24 domains</fullName>
    </submittedName>
</protein>
<feature type="domain" description="Peptidase S24/S26A/S26B/S26C" evidence="5">
    <location>
        <begin position="169"/>
        <end position="250"/>
    </location>
</feature>
<dbReference type="Pfam" id="PF00717">
    <property type="entry name" value="Peptidase_S24"/>
    <property type="match status" value="1"/>
</dbReference>
<keyword evidence="1" id="KW-0805">Transcription regulation</keyword>
<evidence type="ECO:0000256" key="2">
    <source>
        <dbReference type="ARBA" id="ARBA00023125"/>
    </source>
</evidence>
<evidence type="ECO:0000313" key="6">
    <source>
        <dbReference type="EMBL" id="SEM62292.1"/>
    </source>
</evidence>
<accession>A0A1H7ZUI7</accession>
<name>A0A1H7ZUI7_9SPHN</name>
<dbReference type="EMBL" id="FOCF01000001">
    <property type="protein sequence ID" value="SEM62292.1"/>
    <property type="molecule type" value="Genomic_DNA"/>
</dbReference>
<dbReference type="PANTHER" id="PTHR40661:SF3">
    <property type="entry name" value="FELS-1 PROPHAGE TRANSCRIPTIONAL REGULATOR"/>
    <property type="match status" value="1"/>
</dbReference>
<evidence type="ECO:0000256" key="3">
    <source>
        <dbReference type="ARBA" id="ARBA00023163"/>
    </source>
</evidence>
<keyword evidence="3" id="KW-0804">Transcription</keyword>
<dbReference type="STRING" id="1166340.SAMN05192583_0867"/>
<evidence type="ECO:0000313" key="7">
    <source>
        <dbReference type="Proteomes" id="UP000199206"/>
    </source>
</evidence>
<gene>
    <name evidence="6" type="ORF">SAMN05192583_0867</name>
</gene>
<dbReference type="GO" id="GO:0003677">
    <property type="term" value="F:DNA binding"/>
    <property type="evidence" value="ECO:0007669"/>
    <property type="project" value="UniProtKB-KW"/>
</dbReference>